<reference evidence="1 2" key="1">
    <citation type="submission" date="2023-10" db="EMBL/GenBank/DDBJ databases">
        <title>Characteristics and mechanism of a salt-tolerant marine origin heterotrophic nitrifying- aerobic denitrifying bacteria Marinobacter xestospongiae HN1.</title>
        <authorList>
            <person name="Qi R."/>
        </authorList>
    </citation>
    <scope>NUCLEOTIDE SEQUENCE [LARGE SCALE GENOMIC DNA]</scope>
    <source>
        <strain evidence="1 2">HN1</strain>
    </source>
</reference>
<comment type="caution">
    <text evidence="1">The sequence shown here is derived from an EMBL/GenBank/DDBJ whole genome shotgun (WGS) entry which is preliminary data.</text>
</comment>
<organism evidence="1 2">
    <name type="scientific">Marinobacter xestospongiae</name>
    <dbReference type="NCBI Taxonomy" id="994319"/>
    <lineage>
        <taxon>Bacteria</taxon>
        <taxon>Pseudomonadati</taxon>
        <taxon>Pseudomonadota</taxon>
        <taxon>Gammaproteobacteria</taxon>
        <taxon>Pseudomonadales</taxon>
        <taxon>Marinobacteraceae</taxon>
        <taxon>Marinobacter</taxon>
    </lineage>
</organism>
<protein>
    <submittedName>
        <fullName evidence="1">Uncharacterized protein</fullName>
    </submittedName>
</protein>
<evidence type="ECO:0000313" key="2">
    <source>
        <dbReference type="Proteomes" id="UP001269819"/>
    </source>
</evidence>
<keyword evidence="2" id="KW-1185">Reference proteome</keyword>
<accession>A0ABU3W2Z9</accession>
<gene>
    <name evidence="1" type="ORF">RYS15_19675</name>
</gene>
<sequence length="124" mass="14089">MPRLLFQNSRHFSLPLLRALKSHGDIRIKTLAELSFEYLWLVIFAGEDVIDPDYSVKCQESLSEYFSAMTPAEKEALSTVALEAQARLLAEPDKHGYTPRKLVTEEQRAFLEALASGDIFDQWG</sequence>
<name>A0ABU3W2Z9_9GAMM</name>
<proteinExistence type="predicted"/>
<dbReference type="Proteomes" id="UP001269819">
    <property type="component" value="Unassembled WGS sequence"/>
</dbReference>
<dbReference type="EMBL" id="JAWIIJ010000022">
    <property type="protein sequence ID" value="MDV2080914.1"/>
    <property type="molecule type" value="Genomic_DNA"/>
</dbReference>
<dbReference type="RefSeq" id="WP_316975249.1">
    <property type="nucleotide sequence ID" value="NZ_JAWIIJ010000022.1"/>
</dbReference>
<evidence type="ECO:0000313" key="1">
    <source>
        <dbReference type="EMBL" id="MDV2080914.1"/>
    </source>
</evidence>